<protein>
    <submittedName>
        <fullName evidence="3">Uncharacterized protein</fullName>
    </submittedName>
</protein>
<accession>A0A5B0N5V4</accession>
<dbReference type="AlphaFoldDB" id="A0A5B0N5V4"/>
<organism evidence="3 6">
    <name type="scientific">Puccinia graminis f. sp. tritici</name>
    <dbReference type="NCBI Taxonomy" id="56615"/>
    <lineage>
        <taxon>Eukaryota</taxon>
        <taxon>Fungi</taxon>
        <taxon>Dikarya</taxon>
        <taxon>Basidiomycota</taxon>
        <taxon>Pucciniomycotina</taxon>
        <taxon>Pucciniomycetes</taxon>
        <taxon>Pucciniales</taxon>
        <taxon>Pucciniaceae</taxon>
        <taxon>Puccinia</taxon>
    </lineage>
</organism>
<proteinExistence type="predicted"/>
<dbReference type="PANTHER" id="PTHR34587:SF1">
    <property type="entry name" value="CIRCUMSPOROZOITE PROTEIN"/>
    <property type="match status" value="1"/>
</dbReference>
<feature type="region of interest" description="Disordered" evidence="1">
    <location>
        <begin position="233"/>
        <end position="433"/>
    </location>
</feature>
<dbReference type="PANTHER" id="PTHR34587">
    <property type="entry name" value="VWFA DOMAIN-CONTAINING PROTEIN"/>
    <property type="match status" value="1"/>
</dbReference>
<dbReference type="OrthoDB" id="2153847at2759"/>
<feature type="compositionally biased region" description="Low complexity" evidence="1">
    <location>
        <begin position="351"/>
        <end position="365"/>
    </location>
</feature>
<evidence type="ECO:0000313" key="6">
    <source>
        <dbReference type="Proteomes" id="UP000325313"/>
    </source>
</evidence>
<evidence type="ECO:0000256" key="1">
    <source>
        <dbReference type="SAM" id="MobiDB-lite"/>
    </source>
</evidence>
<feature type="region of interest" description="Disordered" evidence="1">
    <location>
        <begin position="185"/>
        <end position="209"/>
    </location>
</feature>
<evidence type="ECO:0000256" key="2">
    <source>
        <dbReference type="SAM" id="SignalP"/>
    </source>
</evidence>
<name>A0A5B0N5V4_PUCGR</name>
<feature type="chain" id="PRO_5036366235" evidence="2">
    <location>
        <begin position="26"/>
        <end position="433"/>
    </location>
</feature>
<dbReference type="Proteomes" id="UP000324748">
    <property type="component" value="Unassembled WGS sequence"/>
</dbReference>
<evidence type="ECO:0000313" key="4">
    <source>
        <dbReference type="EMBL" id="KAA1094002.1"/>
    </source>
</evidence>
<keyword evidence="2" id="KW-0732">Signal</keyword>
<comment type="caution">
    <text evidence="3">The sequence shown here is derived from an EMBL/GenBank/DDBJ whole genome shotgun (WGS) entry which is preliminary data.</text>
</comment>
<feature type="signal peptide" evidence="2">
    <location>
        <begin position="1"/>
        <end position="25"/>
    </location>
</feature>
<evidence type="ECO:0000313" key="3">
    <source>
        <dbReference type="EMBL" id="KAA1083518.1"/>
    </source>
</evidence>
<sequence>MHIEITGKLLVVVTLCVSSLRGTSAASTHRRYRRQVPQEWAHAKEVRLVDDMLKLGPNPLEFKHPIYSLLGLKAAAEGMGKLEQSSHDCFQKLVADQAFSNAKKAGKKEGQEAAIIFASVEKNTKTVGVASPPCKTKKMENPEIERLIQHQDAASPGAAENNKKSALLAALSLKEIGSDPSIALRTGTFKAGDPKSPNNGRGGSCDEENDAEGCIYSKKLLVEDVTKAEIDEFLKNNGGSGGTKESGSTEKDKKPESPAGKPSTLTDVVKKEGGGATKVLKDAKGSKAGDATKKEDTTSVVLKDEKPNKTGAGGQGTAAVEKSAALEKTENSGTTAELTLVDESGKADNSTTKPETTPTKPDTTTVSLASTEKSTEEKEKEEKEKKEKEEKEKKEKEEKEKKEKDDKPKEADKTKDDKTQQTGQDKSKTKTNS</sequence>
<dbReference type="InterPro" id="IPR053216">
    <property type="entry name" value="Appressorial_penetr-assoc"/>
</dbReference>
<evidence type="ECO:0000313" key="5">
    <source>
        <dbReference type="Proteomes" id="UP000324748"/>
    </source>
</evidence>
<dbReference type="EMBL" id="VSWC01000079">
    <property type="protein sequence ID" value="KAA1094002.1"/>
    <property type="molecule type" value="Genomic_DNA"/>
</dbReference>
<feature type="compositionally biased region" description="Basic and acidic residues" evidence="1">
    <location>
        <begin position="268"/>
        <end position="308"/>
    </location>
</feature>
<dbReference type="Proteomes" id="UP000325313">
    <property type="component" value="Unassembled WGS sequence"/>
</dbReference>
<keyword evidence="5" id="KW-1185">Reference proteome</keyword>
<feature type="compositionally biased region" description="Basic and acidic residues" evidence="1">
    <location>
        <begin position="373"/>
        <end position="419"/>
    </location>
</feature>
<gene>
    <name evidence="4" type="ORF">PGT21_005702</name>
    <name evidence="3" type="ORF">PGTUg99_035547</name>
</gene>
<feature type="compositionally biased region" description="Low complexity" evidence="1">
    <location>
        <begin position="420"/>
        <end position="433"/>
    </location>
</feature>
<dbReference type="EMBL" id="VDEP01000438">
    <property type="protein sequence ID" value="KAA1083518.1"/>
    <property type="molecule type" value="Genomic_DNA"/>
</dbReference>
<reference evidence="5 6" key="1">
    <citation type="submission" date="2019-05" db="EMBL/GenBank/DDBJ databases">
        <title>Emergence of the Ug99 lineage of the wheat stem rust pathogen through somatic hybridization.</title>
        <authorList>
            <person name="Li F."/>
            <person name="Upadhyaya N.M."/>
            <person name="Sperschneider J."/>
            <person name="Matny O."/>
            <person name="Nguyen-Phuc H."/>
            <person name="Mago R."/>
            <person name="Raley C."/>
            <person name="Miller M.E."/>
            <person name="Silverstein K.A.T."/>
            <person name="Henningsen E."/>
            <person name="Hirsch C.D."/>
            <person name="Visser B."/>
            <person name="Pretorius Z.A."/>
            <person name="Steffenson B.J."/>
            <person name="Schwessinger B."/>
            <person name="Dodds P.N."/>
            <person name="Figueroa M."/>
        </authorList>
    </citation>
    <scope>NUCLEOTIDE SEQUENCE [LARGE SCALE GENOMIC DNA]</scope>
    <source>
        <strain evidence="4">21-0</strain>
        <strain evidence="3 6">Ug99</strain>
    </source>
</reference>
<feature type="compositionally biased region" description="Basic and acidic residues" evidence="1">
    <location>
        <begin position="247"/>
        <end position="256"/>
    </location>
</feature>